<dbReference type="AlphaFoldDB" id="A0A399FCG7"/>
<proteinExistence type="predicted"/>
<dbReference type="Proteomes" id="UP000266178">
    <property type="component" value="Unassembled WGS sequence"/>
</dbReference>
<organism evidence="1 2">
    <name type="scientific">Meiothermus granaticius NBRC 107808</name>
    <dbReference type="NCBI Taxonomy" id="1227551"/>
    <lineage>
        <taxon>Bacteria</taxon>
        <taxon>Thermotogati</taxon>
        <taxon>Deinococcota</taxon>
        <taxon>Deinococci</taxon>
        <taxon>Thermales</taxon>
        <taxon>Thermaceae</taxon>
        <taxon>Meiothermus</taxon>
    </lineage>
</organism>
<dbReference type="OrthoDB" id="27295at2"/>
<keyword evidence="2" id="KW-1185">Reference proteome</keyword>
<evidence type="ECO:0000313" key="2">
    <source>
        <dbReference type="Proteomes" id="UP000266178"/>
    </source>
</evidence>
<dbReference type="RefSeq" id="WP_119356647.1">
    <property type="nucleotide sequence ID" value="NZ_BJXM01000003.1"/>
</dbReference>
<evidence type="ECO:0000313" key="1">
    <source>
        <dbReference type="EMBL" id="RIH93019.1"/>
    </source>
</evidence>
<gene>
    <name evidence="1" type="ORF">Mgrana_01143</name>
</gene>
<sequence length="64" mass="7112">MRPKAITLIIRMWQAPDGSVKASVKGAEGGETRHFADLEALLHYLEQAQEKSFWGKSSEPSGLR</sequence>
<reference evidence="1 2" key="1">
    <citation type="submission" date="2018-08" db="EMBL/GenBank/DDBJ databases">
        <title>Meiothermus granaticius genome AF-68 sequencing project.</title>
        <authorList>
            <person name="Da Costa M.S."/>
            <person name="Albuquerque L."/>
            <person name="Raposo P."/>
            <person name="Froufe H.J.C."/>
            <person name="Barroso C.S."/>
            <person name="Egas C."/>
        </authorList>
    </citation>
    <scope>NUCLEOTIDE SEQUENCE [LARGE SCALE GENOMIC DNA]</scope>
    <source>
        <strain evidence="1 2">AF-68</strain>
    </source>
</reference>
<dbReference type="EMBL" id="QWLB01000011">
    <property type="protein sequence ID" value="RIH93019.1"/>
    <property type="molecule type" value="Genomic_DNA"/>
</dbReference>
<comment type="caution">
    <text evidence="1">The sequence shown here is derived from an EMBL/GenBank/DDBJ whole genome shotgun (WGS) entry which is preliminary data.</text>
</comment>
<name>A0A399FCG7_9DEIN</name>
<protein>
    <submittedName>
        <fullName evidence="1">Uncharacterized protein</fullName>
    </submittedName>
</protein>
<accession>A0A399FCG7</accession>